<gene>
    <name evidence="2" type="ORF">BamMEX5DRAFT_2427</name>
</gene>
<evidence type="ECO:0000313" key="2">
    <source>
        <dbReference type="EMBL" id="EDT41776.1"/>
    </source>
</evidence>
<dbReference type="EMBL" id="ABLK01000062">
    <property type="protein sequence ID" value="EDT41776.1"/>
    <property type="molecule type" value="Genomic_DNA"/>
</dbReference>
<dbReference type="Pfam" id="PF01381">
    <property type="entry name" value="HTH_3"/>
    <property type="match status" value="1"/>
</dbReference>
<dbReference type="PROSITE" id="PS50943">
    <property type="entry name" value="HTH_CROC1"/>
    <property type="match status" value="1"/>
</dbReference>
<feature type="domain" description="HTH cro/C1-type" evidence="1">
    <location>
        <begin position="20"/>
        <end position="61"/>
    </location>
</feature>
<accession>B1T3R1</accession>
<dbReference type="CDD" id="cd00093">
    <property type="entry name" value="HTH_XRE"/>
    <property type="match status" value="1"/>
</dbReference>
<organism evidence="2 3">
    <name type="scientific">Burkholderia ambifaria MEX-5</name>
    <dbReference type="NCBI Taxonomy" id="396597"/>
    <lineage>
        <taxon>Bacteria</taxon>
        <taxon>Pseudomonadati</taxon>
        <taxon>Pseudomonadota</taxon>
        <taxon>Betaproteobacteria</taxon>
        <taxon>Burkholderiales</taxon>
        <taxon>Burkholderiaceae</taxon>
        <taxon>Burkholderia</taxon>
        <taxon>Burkholderia cepacia complex</taxon>
    </lineage>
</organism>
<dbReference type="RefSeq" id="WP_006758374.1">
    <property type="nucleotide sequence ID" value="NZ_ABLK01000062.1"/>
</dbReference>
<evidence type="ECO:0000259" key="1">
    <source>
        <dbReference type="PROSITE" id="PS50943"/>
    </source>
</evidence>
<protein>
    <recommendedName>
        <fullName evidence="1">HTH cro/C1-type domain-containing protein</fullName>
    </recommendedName>
</protein>
<name>B1T3R1_9BURK</name>
<dbReference type="Proteomes" id="UP000004814">
    <property type="component" value="Unassembled WGS sequence"/>
</dbReference>
<dbReference type="InterPro" id="IPR010982">
    <property type="entry name" value="Lambda_DNA-bd_dom_sf"/>
</dbReference>
<reference evidence="2 3" key="1">
    <citation type="submission" date="2008-03" db="EMBL/GenBank/DDBJ databases">
        <title>Sequencing of the draft genome and assembly of Burkholderia ambifaria MEX-5.</title>
        <authorList>
            <consortium name="US DOE Joint Genome Institute (JGI-PGF)"/>
            <person name="Copeland A."/>
            <person name="Lucas S."/>
            <person name="Lapidus A."/>
            <person name="Glavina del Rio T."/>
            <person name="Dalin E."/>
            <person name="Tice H."/>
            <person name="Bruce D."/>
            <person name="Goodwin L."/>
            <person name="Pitluck S."/>
            <person name="Larimer F."/>
            <person name="Land M.L."/>
            <person name="Hauser L."/>
            <person name="Tiedje J."/>
            <person name="Richardson P."/>
        </authorList>
    </citation>
    <scope>NUCLEOTIDE SEQUENCE [LARGE SCALE GENOMIC DNA]</scope>
    <source>
        <strain evidence="2 3">MEX-5</strain>
    </source>
</reference>
<proteinExistence type="predicted"/>
<dbReference type="SUPFAM" id="SSF47413">
    <property type="entry name" value="lambda repressor-like DNA-binding domains"/>
    <property type="match status" value="1"/>
</dbReference>
<comment type="caution">
    <text evidence="2">The sequence shown here is derived from an EMBL/GenBank/DDBJ whole genome shotgun (WGS) entry which is preliminary data.</text>
</comment>
<dbReference type="GO" id="GO:0003677">
    <property type="term" value="F:DNA binding"/>
    <property type="evidence" value="ECO:0007669"/>
    <property type="project" value="InterPro"/>
</dbReference>
<dbReference type="AlphaFoldDB" id="B1T3R1"/>
<dbReference type="InterPro" id="IPR001387">
    <property type="entry name" value="Cro/C1-type_HTH"/>
</dbReference>
<sequence length="193" mass="20408">MNVAELIDKAKQATNSLGVVAEQLGKSQSRISEWKKGVGKPSATDIMLMAEMAGLPPLETLAEVESQLDADRASVWQRALSSLRTASVTGALALLVWTGLGMAPDHAQAAIAYPDSSLPSHGRGHWFDPSTAHQRIQGRSAGKSRVYAEMRKPFFLFHAPVLAASRDSSSPTCVSSVSAPSGWLCPTGIGQAP</sequence>
<evidence type="ECO:0000313" key="3">
    <source>
        <dbReference type="Proteomes" id="UP000004814"/>
    </source>
</evidence>